<evidence type="ECO:0000259" key="8">
    <source>
        <dbReference type="SMART" id="SM00333"/>
    </source>
</evidence>
<feature type="compositionally biased region" description="Basic residues" evidence="7">
    <location>
        <begin position="327"/>
        <end position="338"/>
    </location>
</feature>
<feature type="compositionally biased region" description="Polar residues" evidence="7">
    <location>
        <begin position="64"/>
        <end position="73"/>
    </location>
</feature>
<feature type="region of interest" description="Disordered" evidence="7">
    <location>
        <begin position="139"/>
        <end position="163"/>
    </location>
</feature>
<feature type="compositionally biased region" description="Basic and acidic residues" evidence="7">
    <location>
        <begin position="1118"/>
        <end position="1130"/>
    </location>
</feature>
<dbReference type="Gene3D" id="2.30.30.140">
    <property type="match status" value="1"/>
</dbReference>
<comment type="similarity">
    <text evidence="2 6">Belongs to the enhancer of polycomb family.</text>
</comment>
<feature type="compositionally biased region" description="Basic and acidic residues" evidence="7">
    <location>
        <begin position="44"/>
        <end position="53"/>
    </location>
</feature>
<evidence type="ECO:0000256" key="2">
    <source>
        <dbReference type="ARBA" id="ARBA00008035"/>
    </source>
</evidence>
<dbReference type="CDD" id="cd20404">
    <property type="entry name" value="Tudor_Agenet_AtEML-like"/>
    <property type="match status" value="1"/>
</dbReference>
<dbReference type="GO" id="GO:0035267">
    <property type="term" value="C:NuA4 histone acetyltransferase complex"/>
    <property type="evidence" value="ECO:0007669"/>
    <property type="project" value="InterPro"/>
</dbReference>
<keyword evidence="3 6" id="KW-0805">Transcription regulation</keyword>
<feature type="region of interest" description="Disordered" evidence="7">
    <location>
        <begin position="1018"/>
        <end position="1054"/>
    </location>
</feature>
<feature type="region of interest" description="Disordered" evidence="7">
    <location>
        <begin position="275"/>
        <end position="338"/>
    </location>
</feature>
<comment type="subcellular location">
    <subcellularLocation>
        <location evidence="1 6">Nucleus</location>
    </subcellularLocation>
</comment>
<feature type="compositionally biased region" description="Basic residues" evidence="7">
    <location>
        <begin position="1102"/>
        <end position="1117"/>
    </location>
</feature>
<evidence type="ECO:0000256" key="3">
    <source>
        <dbReference type="ARBA" id="ARBA00023015"/>
    </source>
</evidence>
<evidence type="ECO:0000256" key="1">
    <source>
        <dbReference type="ARBA" id="ARBA00004123"/>
    </source>
</evidence>
<dbReference type="Pfam" id="PF10513">
    <property type="entry name" value="EPL1"/>
    <property type="match status" value="1"/>
</dbReference>
<organism evidence="9 10">
    <name type="scientific">Acacia crassicarpa</name>
    <name type="common">northern wattle</name>
    <dbReference type="NCBI Taxonomy" id="499986"/>
    <lineage>
        <taxon>Eukaryota</taxon>
        <taxon>Viridiplantae</taxon>
        <taxon>Streptophyta</taxon>
        <taxon>Embryophyta</taxon>
        <taxon>Tracheophyta</taxon>
        <taxon>Spermatophyta</taxon>
        <taxon>Magnoliopsida</taxon>
        <taxon>eudicotyledons</taxon>
        <taxon>Gunneridae</taxon>
        <taxon>Pentapetalae</taxon>
        <taxon>rosids</taxon>
        <taxon>fabids</taxon>
        <taxon>Fabales</taxon>
        <taxon>Fabaceae</taxon>
        <taxon>Caesalpinioideae</taxon>
        <taxon>mimosoid clade</taxon>
        <taxon>Acacieae</taxon>
        <taxon>Acacia</taxon>
    </lineage>
</organism>
<feature type="compositionally biased region" description="Polar residues" evidence="7">
    <location>
        <begin position="141"/>
        <end position="154"/>
    </location>
</feature>
<evidence type="ECO:0000313" key="9">
    <source>
        <dbReference type="EMBL" id="KAK4274380.1"/>
    </source>
</evidence>
<dbReference type="GO" id="GO:0006357">
    <property type="term" value="P:regulation of transcription by RNA polymerase II"/>
    <property type="evidence" value="ECO:0007669"/>
    <property type="project" value="InterPro"/>
</dbReference>
<reference evidence="9" key="1">
    <citation type="submission" date="2023-10" db="EMBL/GenBank/DDBJ databases">
        <title>Chromosome-level genome of the transformable northern wattle, Acacia crassicarpa.</title>
        <authorList>
            <person name="Massaro I."/>
            <person name="Sinha N.R."/>
            <person name="Poethig S."/>
            <person name="Leichty A.R."/>
        </authorList>
    </citation>
    <scope>NUCLEOTIDE SEQUENCE</scope>
    <source>
        <strain evidence="9">Acra3RX</strain>
        <tissue evidence="9">Leaf</tissue>
    </source>
</reference>
<sequence>MEGRTENLHGIAIPKKSRSLDLKSLYHLKVPKETHKKNLKRKGNSHEDGDQKTNQKKKIRKEMSLSSLENADGNTKKAVEEECCIGPSSDGKDSCELHSGLSQRLSGGNGINRVSLSLGDNAVHIPKRKRGLVRRKKFETVQGQNLSEQTSSKSGHGDQMPELIRDDLGQGVESPMLKQKDIDEFKESMSSDSNSVQRFKGNEDSTLYAVVNSGDSKKISRKRDRKRKILAPDSVPVEAGTVIKSSKLSGNLKEDDEDNLEENAARMLSSRFDPRCTGFSSSSNSSMLPSENGISISPSPGRNRGNHGSKSLSGSESPSVDAAGRILRPRKQHKEKGSARKRRHFYEIFLDDLDAYWVLNQRIKVFWPLDQSWYYGTVNDYDKSKKLHHIKYDDRDEEWINLQTERFKLLLLPSEVPGNAGCKRSAMKINSVQKKGSKSRKERQGKLITEDDSCGGSFMDSEPIISWLARSSDQAKSSFNGVKKQKTSTTPLKSASSLLYEENGVQGVPKSSLRGGKSNPFCDSVFLDKLGDNFIEKLSSENATCSKDGKMPIVYFRRRFRRLNSISPHVSEGVPVIISAPGSIFFNPLVGRLSDVNEPDNKNFDADGPLCFTYNVGGVSEIRFPDLESAALKIDINLPIRSVLNYDLESLWLLHAVLLLQNGAVMTKWPRVHLEILFIDNEVGLWFLLFEGCLNMAAAFVFMILRVFLESPEQGKDVDVQLPVTSIRFRFSGVDDVKRQVVFAFYNFSSLQSSKWMYLDSKLKRYCLLSKRLHISECTYDNIQALQNGLRECPITTISGKPSSFKVMPKRTRMRANFMGISTDFTPVEASQSSVAGKRKHPLFALSFSAAPTFFLSLHLKLLMDRSVNHLSFCDHSSVGDQENGYSTIDDCSHSNAEINLKKDMMTLSIGVASDGWACAEPNLIISPSVCSDQIASHNCQNIDLSAGGISGSPSSERLSPIHLHEWQSHNSELELCSLPSSSLVDKDKADDIPHSFMGDLNVQIPSVDQIRKPANGDMQIAHDSSDSSWNANECVTPSPKSTAPRSSCHRNRNSSSSFGFLSHGWSGGNDSFHNGFSNGPKKPRTQVSYSLPLAGYDFSSKHRSPNQKGFHQKRIRKANEKKSSDVARGPKKDLDSLYCDANVLITVGDKGQRESGAQVVLELFDHNEWKLSVKFSGITRYSYKAHQFLQPGSTNRYTHAMMWKGGKDWTLEFTDRSHWTLFKEMHEECHNRNLRAALVKNIPIPGVCLIEENHEDGPEVAFVRGSKYFQQVETDVEMALNPSQVLYDMDSEDEQWISNIQKSEKGNSSLEGISQMFEKIMDMFEKAAYSRQCDQFTPNEIEEITSDVGPLCLAKTIYGHWQQRRKQKGMALVRHFQPPLWERYQQELREWEVAMNKNNNPPSYGCLDKVAALEKPPMFAFCLKPRGLEVPNKGSKHRAQKRYSVSGHINSILGEHDGFHNFGRRMNGFVFSDEKLTYLGHNYDSLDDSPLSLTSPRVFSPRDSGSMGYFAPSNDGYDRNRVPKLYRSKSKKSGTFIHHDDPQMISYHSHRMPGKRSGVGNWNLSHDWPGHGQYKLDGSYRHGVEQFDGSDLDEYKLHDASGAAQHALNVAKLKRERARRLLYRADLAIHKAVAALMTAEAMKASEDSNSDR</sequence>
<dbReference type="InterPro" id="IPR019542">
    <property type="entry name" value="Enhancer_polycomb-like_N"/>
</dbReference>
<feature type="compositionally biased region" description="Basic residues" evidence="7">
    <location>
        <begin position="34"/>
        <end position="43"/>
    </location>
</feature>
<comment type="caution">
    <text evidence="9">The sequence shown here is derived from an EMBL/GenBank/DDBJ whole genome shotgun (WGS) entry which is preliminary data.</text>
</comment>
<dbReference type="InterPro" id="IPR024943">
    <property type="entry name" value="Enhancer_polycomb"/>
</dbReference>
<dbReference type="EMBL" id="JAWXYG010000004">
    <property type="protein sequence ID" value="KAK4274380.1"/>
    <property type="molecule type" value="Genomic_DNA"/>
</dbReference>
<gene>
    <name evidence="9" type="ORF">QN277_017608</name>
</gene>
<evidence type="ECO:0000256" key="7">
    <source>
        <dbReference type="SAM" id="MobiDB-lite"/>
    </source>
</evidence>
<dbReference type="PANTHER" id="PTHR14898">
    <property type="entry name" value="ENHANCER OF POLYCOMB"/>
    <property type="match status" value="1"/>
</dbReference>
<accession>A0AAE1JPF2</accession>
<dbReference type="InterPro" id="IPR002999">
    <property type="entry name" value="Tudor"/>
</dbReference>
<feature type="region of interest" description="Disordered" evidence="7">
    <location>
        <begin position="26"/>
        <end position="73"/>
    </location>
</feature>
<dbReference type="GO" id="GO:0005634">
    <property type="term" value="C:nucleus"/>
    <property type="evidence" value="ECO:0007669"/>
    <property type="project" value="UniProtKB-SubCell"/>
</dbReference>
<evidence type="ECO:0000256" key="6">
    <source>
        <dbReference type="RuleBase" id="RU361124"/>
    </source>
</evidence>
<feature type="compositionally biased region" description="Polar residues" evidence="7">
    <location>
        <begin position="1027"/>
        <end position="1045"/>
    </location>
</feature>
<keyword evidence="5 6" id="KW-0539">Nucleus</keyword>
<feature type="domain" description="Tudor" evidence="8">
    <location>
        <begin position="355"/>
        <end position="413"/>
    </location>
</feature>
<feature type="region of interest" description="Disordered" evidence="7">
    <location>
        <begin position="1099"/>
        <end position="1130"/>
    </location>
</feature>
<evidence type="ECO:0000256" key="4">
    <source>
        <dbReference type="ARBA" id="ARBA00023163"/>
    </source>
</evidence>
<evidence type="ECO:0000313" key="10">
    <source>
        <dbReference type="Proteomes" id="UP001293593"/>
    </source>
</evidence>
<feature type="compositionally biased region" description="Low complexity" evidence="7">
    <location>
        <begin position="309"/>
        <end position="319"/>
    </location>
</feature>
<feature type="compositionally biased region" description="Polar residues" evidence="7">
    <location>
        <begin position="287"/>
        <end position="300"/>
    </location>
</feature>
<protein>
    <recommendedName>
        <fullName evidence="6">Enhancer of polycomb-like protein</fullName>
    </recommendedName>
</protein>
<dbReference type="SMART" id="SM00333">
    <property type="entry name" value="TUDOR"/>
    <property type="match status" value="1"/>
</dbReference>
<proteinExistence type="inferred from homology"/>
<keyword evidence="10" id="KW-1185">Reference proteome</keyword>
<keyword evidence="4 6" id="KW-0804">Transcription</keyword>
<name>A0AAE1JPF2_9FABA</name>
<evidence type="ECO:0000256" key="5">
    <source>
        <dbReference type="ARBA" id="ARBA00023242"/>
    </source>
</evidence>
<dbReference type="Proteomes" id="UP001293593">
    <property type="component" value="Unassembled WGS sequence"/>
</dbReference>